<dbReference type="RefSeq" id="WP_379767164.1">
    <property type="nucleotide sequence ID" value="NZ_JBHSMZ010000001.1"/>
</dbReference>
<keyword evidence="9 13" id="KW-1133">Transmembrane helix</keyword>
<feature type="transmembrane region" description="Helical" evidence="13">
    <location>
        <begin position="104"/>
        <end position="122"/>
    </location>
</feature>
<evidence type="ECO:0000256" key="9">
    <source>
        <dbReference type="ARBA" id="ARBA00022989"/>
    </source>
</evidence>
<feature type="transmembrane region" description="Helical" evidence="13">
    <location>
        <begin position="61"/>
        <end position="84"/>
    </location>
</feature>
<comment type="subcellular location">
    <subcellularLocation>
        <location evidence="2">Cell membrane</location>
        <topology evidence="2">Multi-pass membrane protein</topology>
    </subcellularLocation>
</comment>
<feature type="transmembrane region" description="Helical" evidence="13">
    <location>
        <begin position="158"/>
        <end position="179"/>
    </location>
</feature>
<evidence type="ECO:0000256" key="11">
    <source>
        <dbReference type="ARBA" id="ARBA00023136"/>
    </source>
</evidence>
<accession>A0ABW0RVF8</accession>
<keyword evidence="16" id="KW-1185">Reference proteome</keyword>
<evidence type="ECO:0000256" key="12">
    <source>
        <dbReference type="ARBA" id="ARBA00037975"/>
    </source>
</evidence>
<dbReference type="PANTHER" id="PTHR30529">
    <property type="entry name" value="CYTOCHROME B561"/>
    <property type="match status" value="1"/>
</dbReference>
<dbReference type="SUPFAM" id="SSF81342">
    <property type="entry name" value="Transmembrane di-heme cytochromes"/>
    <property type="match status" value="1"/>
</dbReference>
<comment type="cofactor">
    <cofactor evidence="1">
        <name>heme b</name>
        <dbReference type="ChEBI" id="CHEBI:60344"/>
    </cofactor>
</comment>
<proteinExistence type="inferred from homology"/>
<evidence type="ECO:0000256" key="6">
    <source>
        <dbReference type="ARBA" id="ARBA00022692"/>
    </source>
</evidence>
<keyword evidence="4" id="KW-1003">Cell membrane</keyword>
<dbReference type="Pfam" id="PF01292">
    <property type="entry name" value="Ni_hydr_CYTB"/>
    <property type="match status" value="1"/>
</dbReference>
<feature type="transmembrane region" description="Helical" evidence="13">
    <location>
        <begin position="30"/>
        <end position="49"/>
    </location>
</feature>
<dbReference type="Proteomes" id="UP001596086">
    <property type="component" value="Unassembled WGS sequence"/>
</dbReference>
<evidence type="ECO:0000256" key="1">
    <source>
        <dbReference type="ARBA" id="ARBA00001970"/>
    </source>
</evidence>
<comment type="similarity">
    <text evidence="12">Belongs to the cytochrome b561 family.</text>
</comment>
<keyword evidence="10" id="KW-0408">Iron</keyword>
<name>A0ABW0RVF8_9BURK</name>
<evidence type="ECO:0000256" key="10">
    <source>
        <dbReference type="ARBA" id="ARBA00023004"/>
    </source>
</evidence>
<evidence type="ECO:0000256" key="5">
    <source>
        <dbReference type="ARBA" id="ARBA00022617"/>
    </source>
</evidence>
<keyword evidence="7" id="KW-0479">Metal-binding</keyword>
<gene>
    <name evidence="15" type="ORF">ACFPO9_03580</name>
</gene>
<dbReference type="InterPro" id="IPR052168">
    <property type="entry name" value="Cytochrome_b561_oxidase"/>
</dbReference>
<evidence type="ECO:0000259" key="14">
    <source>
        <dbReference type="Pfam" id="PF01292"/>
    </source>
</evidence>
<dbReference type="InterPro" id="IPR011577">
    <property type="entry name" value="Cyt_b561_bac/Ni-Hgenase"/>
</dbReference>
<keyword evidence="6 13" id="KW-0812">Transmembrane</keyword>
<dbReference type="InterPro" id="IPR016174">
    <property type="entry name" value="Di-haem_cyt_TM"/>
</dbReference>
<keyword evidence="8" id="KW-0249">Electron transport</keyword>
<evidence type="ECO:0000256" key="2">
    <source>
        <dbReference type="ARBA" id="ARBA00004651"/>
    </source>
</evidence>
<feature type="domain" description="Cytochrome b561 bacterial/Ni-hydrogenase" evidence="14">
    <location>
        <begin position="23"/>
        <end position="191"/>
    </location>
</feature>
<evidence type="ECO:0000256" key="4">
    <source>
        <dbReference type="ARBA" id="ARBA00022475"/>
    </source>
</evidence>
<keyword evidence="3" id="KW-0813">Transport</keyword>
<comment type="caution">
    <text evidence="15">The sequence shown here is derived from an EMBL/GenBank/DDBJ whole genome shotgun (WGS) entry which is preliminary data.</text>
</comment>
<keyword evidence="11 13" id="KW-0472">Membrane</keyword>
<sequence length="196" mass="21771">MKSDPASNIGNITRVAAGDDRTVYDNFAVFLHWLTVLLVLSQFALALTWEWFARPTRHLMIVAHMSFGIILAAVIVVRLVWRLLPGHQVAPAVSGWVEMASKAVHYLLYAMLAAEAVLGFMLRWSGDESMSFFGLLIAPPFAPFSKPAHHLVGELHELNGWAIIILAAGHAAAALYHHYVLRDRVLSRMLPPLREG</sequence>
<evidence type="ECO:0000313" key="15">
    <source>
        <dbReference type="EMBL" id="MFC5547595.1"/>
    </source>
</evidence>
<evidence type="ECO:0000256" key="7">
    <source>
        <dbReference type="ARBA" id="ARBA00022723"/>
    </source>
</evidence>
<keyword evidence="5" id="KW-0349">Heme</keyword>
<evidence type="ECO:0000313" key="16">
    <source>
        <dbReference type="Proteomes" id="UP001596086"/>
    </source>
</evidence>
<organism evidence="15 16">
    <name type="scientific">Massilia aerilata</name>
    <dbReference type="NCBI Taxonomy" id="453817"/>
    <lineage>
        <taxon>Bacteria</taxon>
        <taxon>Pseudomonadati</taxon>
        <taxon>Pseudomonadota</taxon>
        <taxon>Betaproteobacteria</taxon>
        <taxon>Burkholderiales</taxon>
        <taxon>Oxalobacteraceae</taxon>
        <taxon>Telluria group</taxon>
        <taxon>Massilia</taxon>
    </lineage>
</organism>
<dbReference type="PANTHER" id="PTHR30529:SF1">
    <property type="entry name" value="CYTOCHROME B561 HOMOLOG 2"/>
    <property type="match status" value="1"/>
</dbReference>
<evidence type="ECO:0000256" key="13">
    <source>
        <dbReference type="SAM" id="Phobius"/>
    </source>
</evidence>
<dbReference type="EMBL" id="JBHSMZ010000001">
    <property type="protein sequence ID" value="MFC5547595.1"/>
    <property type="molecule type" value="Genomic_DNA"/>
</dbReference>
<evidence type="ECO:0000256" key="8">
    <source>
        <dbReference type="ARBA" id="ARBA00022982"/>
    </source>
</evidence>
<evidence type="ECO:0000256" key="3">
    <source>
        <dbReference type="ARBA" id="ARBA00022448"/>
    </source>
</evidence>
<protein>
    <submittedName>
        <fullName evidence="15">Cytochrome b</fullName>
    </submittedName>
</protein>
<reference evidence="16" key="1">
    <citation type="journal article" date="2019" name="Int. J. Syst. Evol. Microbiol.">
        <title>The Global Catalogue of Microorganisms (GCM) 10K type strain sequencing project: providing services to taxonomists for standard genome sequencing and annotation.</title>
        <authorList>
            <consortium name="The Broad Institute Genomics Platform"/>
            <consortium name="The Broad Institute Genome Sequencing Center for Infectious Disease"/>
            <person name="Wu L."/>
            <person name="Ma J."/>
        </authorList>
    </citation>
    <scope>NUCLEOTIDE SEQUENCE [LARGE SCALE GENOMIC DNA]</scope>
    <source>
        <strain evidence="16">CGMCC 4.5798</strain>
    </source>
</reference>